<comment type="subcellular location">
    <subcellularLocation>
        <location evidence="1">Cell membrane</location>
        <topology evidence="1">Multi-pass membrane protein</topology>
    </subcellularLocation>
</comment>
<reference evidence="7 8" key="1">
    <citation type="journal article" date="2024" name="Chem. Sci.">
        <title>Discovery of megapolipeptins by genome mining of a Burkholderiales bacteria collection.</title>
        <authorList>
            <person name="Paulo B.S."/>
            <person name="Recchia M.J.J."/>
            <person name="Lee S."/>
            <person name="Fergusson C.H."/>
            <person name="Romanowski S.B."/>
            <person name="Hernandez A."/>
            <person name="Krull N."/>
            <person name="Liu D.Y."/>
            <person name="Cavanagh H."/>
            <person name="Bos A."/>
            <person name="Gray C.A."/>
            <person name="Murphy B.T."/>
            <person name="Linington R.G."/>
            <person name="Eustaquio A.S."/>
        </authorList>
    </citation>
    <scope>NUCLEOTIDE SEQUENCE [LARGE SCALE GENOMIC DNA]</scope>
    <source>
        <strain evidence="7 8">RL21-008-BIB-B</strain>
    </source>
</reference>
<keyword evidence="4 6" id="KW-1133">Transmembrane helix</keyword>
<accession>A0ABW8Z9A2</accession>
<dbReference type="PANTHER" id="PTHR33931:SF2">
    <property type="entry name" value="HOLIN-LIKE PROTEIN CIDA"/>
    <property type="match status" value="1"/>
</dbReference>
<evidence type="ECO:0000313" key="8">
    <source>
        <dbReference type="Proteomes" id="UP001629214"/>
    </source>
</evidence>
<gene>
    <name evidence="7" type="ORF">PQR63_14955</name>
</gene>
<dbReference type="PANTHER" id="PTHR33931">
    <property type="entry name" value="HOLIN-LIKE PROTEIN CIDA-RELATED"/>
    <property type="match status" value="1"/>
</dbReference>
<feature type="transmembrane region" description="Helical" evidence="6">
    <location>
        <begin position="83"/>
        <end position="105"/>
    </location>
</feature>
<dbReference type="EMBL" id="JAQQFR010000009">
    <property type="protein sequence ID" value="MFL9879697.1"/>
    <property type="molecule type" value="Genomic_DNA"/>
</dbReference>
<keyword evidence="2" id="KW-1003">Cell membrane</keyword>
<comment type="caution">
    <text evidence="7">The sequence shown here is derived from an EMBL/GenBank/DDBJ whole genome shotgun (WGS) entry which is preliminary data.</text>
</comment>
<keyword evidence="3 6" id="KW-0812">Transmembrane</keyword>
<protein>
    <submittedName>
        <fullName evidence="7">CidA/LrgA family protein</fullName>
    </submittedName>
</protein>
<organism evidence="7 8">
    <name type="scientific">Herbaspirillum rhizosphaerae</name>
    <dbReference type="NCBI Taxonomy" id="346179"/>
    <lineage>
        <taxon>Bacteria</taxon>
        <taxon>Pseudomonadati</taxon>
        <taxon>Pseudomonadota</taxon>
        <taxon>Betaproteobacteria</taxon>
        <taxon>Burkholderiales</taxon>
        <taxon>Oxalobacteraceae</taxon>
        <taxon>Herbaspirillum</taxon>
    </lineage>
</organism>
<dbReference type="Pfam" id="PF03788">
    <property type="entry name" value="LrgA"/>
    <property type="match status" value="1"/>
</dbReference>
<proteinExistence type="predicted"/>
<evidence type="ECO:0000256" key="2">
    <source>
        <dbReference type="ARBA" id="ARBA00022475"/>
    </source>
</evidence>
<evidence type="ECO:0000256" key="5">
    <source>
        <dbReference type="ARBA" id="ARBA00023136"/>
    </source>
</evidence>
<evidence type="ECO:0000313" key="7">
    <source>
        <dbReference type="EMBL" id="MFL9879697.1"/>
    </source>
</evidence>
<keyword evidence="5 6" id="KW-0472">Membrane</keyword>
<keyword evidence="8" id="KW-1185">Reference proteome</keyword>
<dbReference type="InterPro" id="IPR005538">
    <property type="entry name" value="LrgA/CidA"/>
</dbReference>
<sequence length="131" mass="13886">MLASFATLLVFQCLGEGITFALKLPIPGPVVGMLLLFFSLVAYPPLLEKVEATASELLRHLSLLFVPAGVGIVAAAGQVKGHWLTVILAVAVSTLLTLAVTATVTRAVMNWQKRREALPGKPEEGKEDGHA</sequence>
<dbReference type="RefSeq" id="WP_408168794.1">
    <property type="nucleotide sequence ID" value="NZ_JAQQFR010000009.1"/>
</dbReference>
<name>A0ABW8Z9A2_9BURK</name>
<evidence type="ECO:0000256" key="4">
    <source>
        <dbReference type="ARBA" id="ARBA00022989"/>
    </source>
</evidence>
<feature type="transmembrane region" description="Helical" evidence="6">
    <location>
        <begin position="25"/>
        <end position="46"/>
    </location>
</feature>
<evidence type="ECO:0000256" key="6">
    <source>
        <dbReference type="SAM" id="Phobius"/>
    </source>
</evidence>
<dbReference type="Proteomes" id="UP001629214">
    <property type="component" value="Unassembled WGS sequence"/>
</dbReference>
<feature type="transmembrane region" description="Helical" evidence="6">
    <location>
        <begin position="58"/>
        <end position="77"/>
    </location>
</feature>
<evidence type="ECO:0000256" key="1">
    <source>
        <dbReference type="ARBA" id="ARBA00004651"/>
    </source>
</evidence>
<evidence type="ECO:0000256" key="3">
    <source>
        <dbReference type="ARBA" id="ARBA00022692"/>
    </source>
</evidence>